<name>A0A1E5HH34_9ENTE</name>
<accession>A0A1E5HH34</accession>
<dbReference type="AlphaFoldDB" id="A0A1E5HH34"/>
<sequence length="260" mass="28836">MKRIVQLICFISVSIVVFLNLKNPYLIDKECRLQGISWQHWFGTDYLGRDLFSRVIYGCFYSLSIALLVLIGIVLISLLLGGSAGLIGGFIDLVITIVADIMISIPSMILALVFAGLFSNSIFTVMAALIISGSGKYIRYIRNLVLNIKTEEFVLLAPLRGSFTFHTLFYHILPNLVAELMSLFTTDLGKILISISGLSFLGIGIQPPTPELGTILFDGKAYFFVAPWVFIFPGILLSGIVLLTQRISKKINQKWGVVYD</sequence>
<evidence type="ECO:0000313" key="9">
    <source>
        <dbReference type="EMBL" id="OEG23940.1"/>
    </source>
</evidence>
<keyword evidence="2 7" id="KW-0813">Transport</keyword>
<keyword evidence="10" id="KW-1185">Reference proteome</keyword>
<evidence type="ECO:0000256" key="6">
    <source>
        <dbReference type="ARBA" id="ARBA00023136"/>
    </source>
</evidence>
<feature type="transmembrane region" description="Helical" evidence="7">
    <location>
        <begin position="109"/>
        <end position="132"/>
    </location>
</feature>
<protein>
    <recommendedName>
        <fullName evidence="8">ABC transmembrane type-1 domain-containing protein</fullName>
    </recommendedName>
</protein>
<evidence type="ECO:0000256" key="2">
    <source>
        <dbReference type="ARBA" id="ARBA00022448"/>
    </source>
</evidence>
<dbReference type="STRING" id="1131292.BCR24_00865"/>
<evidence type="ECO:0000256" key="3">
    <source>
        <dbReference type="ARBA" id="ARBA00022475"/>
    </source>
</evidence>
<dbReference type="GO" id="GO:0055085">
    <property type="term" value="P:transmembrane transport"/>
    <property type="evidence" value="ECO:0007669"/>
    <property type="project" value="InterPro"/>
</dbReference>
<evidence type="ECO:0000256" key="5">
    <source>
        <dbReference type="ARBA" id="ARBA00022989"/>
    </source>
</evidence>
<dbReference type="InterPro" id="IPR000515">
    <property type="entry name" value="MetI-like"/>
</dbReference>
<gene>
    <name evidence="9" type="ORF">BCR24_00865</name>
</gene>
<dbReference type="PANTHER" id="PTHR43386:SF1">
    <property type="entry name" value="D,D-DIPEPTIDE TRANSPORT SYSTEM PERMEASE PROTEIN DDPC-RELATED"/>
    <property type="match status" value="1"/>
</dbReference>
<keyword evidence="3" id="KW-1003">Cell membrane</keyword>
<evidence type="ECO:0000256" key="1">
    <source>
        <dbReference type="ARBA" id="ARBA00004651"/>
    </source>
</evidence>
<feature type="transmembrane region" description="Helical" evidence="7">
    <location>
        <begin position="7"/>
        <end position="27"/>
    </location>
</feature>
<dbReference type="PANTHER" id="PTHR43386">
    <property type="entry name" value="OLIGOPEPTIDE TRANSPORT SYSTEM PERMEASE PROTEIN APPC"/>
    <property type="match status" value="1"/>
</dbReference>
<proteinExistence type="inferred from homology"/>
<feature type="transmembrane region" description="Helical" evidence="7">
    <location>
        <begin position="86"/>
        <end position="103"/>
    </location>
</feature>
<dbReference type="InterPro" id="IPR035906">
    <property type="entry name" value="MetI-like_sf"/>
</dbReference>
<evidence type="ECO:0000256" key="4">
    <source>
        <dbReference type="ARBA" id="ARBA00022692"/>
    </source>
</evidence>
<dbReference type="Gene3D" id="1.10.3720.10">
    <property type="entry name" value="MetI-like"/>
    <property type="match status" value="1"/>
</dbReference>
<feature type="domain" description="ABC transmembrane type-1" evidence="8">
    <location>
        <begin position="63"/>
        <end position="248"/>
    </location>
</feature>
<dbReference type="CDD" id="cd06261">
    <property type="entry name" value="TM_PBP2"/>
    <property type="match status" value="1"/>
</dbReference>
<keyword evidence="5 7" id="KW-1133">Transmembrane helix</keyword>
<feature type="transmembrane region" description="Helical" evidence="7">
    <location>
        <begin position="221"/>
        <end position="244"/>
    </location>
</feature>
<dbReference type="OrthoDB" id="9797472at2"/>
<dbReference type="Pfam" id="PF00528">
    <property type="entry name" value="BPD_transp_1"/>
    <property type="match status" value="1"/>
</dbReference>
<dbReference type="InterPro" id="IPR050366">
    <property type="entry name" value="BP-dependent_transpt_permease"/>
</dbReference>
<keyword evidence="6 7" id="KW-0472">Membrane</keyword>
<dbReference type="EMBL" id="MIKC01000001">
    <property type="protein sequence ID" value="OEG23940.1"/>
    <property type="molecule type" value="Genomic_DNA"/>
</dbReference>
<comment type="caution">
    <text evidence="9">The sequence shown here is derived from an EMBL/GenBank/DDBJ whole genome shotgun (WGS) entry which is preliminary data.</text>
</comment>
<dbReference type="SUPFAM" id="SSF161098">
    <property type="entry name" value="MetI-like"/>
    <property type="match status" value="1"/>
</dbReference>
<dbReference type="RefSeq" id="WP_069638669.1">
    <property type="nucleotide sequence ID" value="NZ_JAFBEZ010000003.1"/>
</dbReference>
<dbReference type="PROSITE" id="PS50928">
    <property type="entry name" value="ABC_TM1"/>
    <property type="match status" value="1"/>
</dbReference>
<evidence type="ECO:0000256" key="7">
    <source>
        <dbReference type="RuleBase" id="RU363032"/>
    </source>
</evidence>
<feature type="transmembrane region" description="Helical" evidence="7">
    <location>
        <begin position="55"/>
        <end position="79"/>
    </location>
</feature>
<keyword evidence="4 7" id="KW-0812">Transmembrane</keyword>
<evidence type="ECO:0000313" key="10">
    <source>
        <dbReference type="Proteomes" id="UP000094469"/>
    </source>
</evidence>
<reference evidence="10" key="1">
    <citation type="submission" date="2016-09" db="EMBL/GenBank/DDBJ databases">
        <authorList>
            <person name="Gulvik C.A."/>
        </authorList>
    </citation>
    <scope>NUCLEOTIDE SEQUENCE [LARGE SCALE GENOMIC DNA]</scope>
    <source>
        <strain evidence="10">LMG 26676</strain>
    </source>
</reference>
<evidence type="ECO:0000259" key="8">
    <source>
        <dbReference type="PROSITE" id="PS50928"/>
    </source>
</evidence>
<dbReference type="Proteomes" id="UP000094469">
    <property type="component" value="Unassembled WGS sequence"/>
</dbReference>
<comment type="subcellular location">
    <subcellularLocation>
        <location evidence="1 7">Cell membrane</location>
        <topology evidence="1 7">Multi-pass membrane protein</topology>
    </subcellularLocation>
</comment>
<dbReference type="GO" id="GO:0005886">
    <property type="term" value="C:plasma membrane"/>
    <property type="evidence" value="ECO:0007669"/>
    <property type="project" value="UniProtKB-SubCell"/>
</dbReference>
<organism evidence="9 10">
    <name type="scientific">Enterococcus ureilyticus</name>
    <dbReference type="NCBI Taxonomy" id="1131292"/>
    <lineage>
        <taxon>Bacteria</taxon>
        <taxon>Bacillati</taxon>
        <taxon>Bacillota</taxon>
        <taxon>Bacilli</taxon>
        <taxon>Lactobacillales</taxon>
        <taxon>Enterococcaceae</taxon>
        <taxon>Enterococcus</taxon>
    </lineage>
</organism>
<comment type="similarity">
    <text evidence="7">Belongs to the binding-protein-dependent transport system permease family.</text>
</comment>